<feature type="compositionally biased region" description="Basic and acidic residues" evidence="2">
    <location>
        <begin position="168"/>
        <end position="178"/>
    </location>
</feature>
<feature type="region of interest" description="Disordered" evidence="2">
    <location>
        <begin position="849"/>
        <end position="871"/>
    </location>
</feature>
<feature type="compositionally biased region" description="Low complexity" evidence="2">
    <location>
        <begin position="446"/>
        <end position="461"/>
    </location>
</feature>
<name>A0A9W8N518_9PEZI</name>
<dbReference type="VEuPathDB" id="FungiDB:F4678DRAFT_391475"/>
<dbReference type="InterPro" id="IPR007330">
    <property type="entry name" value="MIT_dom"/>
</dbReference>
<dbReference type="PANTHER" id="PTHR37327">
    <property type="entry name" value="CHROMOSOME 1, WHOLE GENOME SHOTGUN SEQUENCE"/>
    <property type="match status" value="1"/>
</dbReference>
<feature type="coiled-coil region" evidence="1">
    <location>
        <begin position="511"/>
        <end position="538"/>
    </location>
</feature>
<feature type="compositionally biased region" description="Polar residues" evidence="2">
    <location>
        <begin position="143"/>
        <end position="161"/>
    </location>
</feature>
<feature type="compositionally biased region" description="Polar residues" evidence="2">
    <location>
        <begin position="604"/>
        <end position="627"/>
    </location>
</feature>
<accession>A0A9W8N518</accession>
<keyword evidence="5" id="KW-1185">Reference proteome</keyword>
<feature type="region of interest" description="Disordered" evidence="2">
    <location>
        <begin position="310"/>
        <end position="407"/>
    </location>
</feature>
<feature type="compositionally biased region" description="Low complexity" evidence="2">
    <location>
        <begin position="629"/>
        <end position="641"/>
    </location>
</feature>
<protein>
    <recommendedName>
        <fullName evidence="3">MIT domain-containing protein</fullName>
    </recommendedName>
</protein>
<feature type="domain" description="MIT" evidence="3">
    <location>
        <begin position="207"/>
        <end position="284"/>
    </location>
</feature>
<dbReference type="EMBL" id="JANPWZ010002846">
    <property type="protein sequence ID" value="KAJ3555716.1"/>
    <property type="molecule type" value="Genomic_DNA"/>
</dbReference>
<organism evidence="4 5">
    <name type="scientific">Xylaria arbuscula</name>
    <dbReference type="NCBI Taxonomy" id="114810"/>
    <lineage>
        <taxon>Eukaryota</taxon>
        <taxon>Fungi</taxon>
        <taxon>Dikarya</taxon>
        <taxon>Ascomycota</taxon>
        <taxon>Pezizomycotina</taxon>
        <taxon>Sordariomycetes</taxon>
        <taxon>Xylariomycetidae</taxon>
        <taxon>Xylariales</taxon>
        <taxon>Xylariaceae</taxon>
        <taxon>Xylaria</taxon>
    </lineage>
</organism>
<feature type="region of interest" description="Disordered" evidence="2">
    <location>
        <begin position="538"/>
        <end position="558"/>
    </location>
</feature>
<dbReference type="SMART" id="SM00745">
    <property type="entry name" value="MIT"/>
    <property type="match status" value="1"/>
</dbReference>
<evidence type="ECO:0000256" key="2">
    <source>
        <dbReference type="SAM" id="MobiDB-lite"/>
    </source>
</evidence>
<feature type="compositionally biased region" description="Polar residues" evidence="2">
    <location>
        <begin position="661"/>
        <end position="679"/>
    </location>
</feature>
<dbReference type="Proteomes" id="UP001148614">
    <property type="component" value="Unassembled WGS sequence"/>
</dbReference>
<dbReference type="PANTHER" id="PTHR37327:SF1">
    <property type="entry name" value="MICROTUBULE INTERACTING AND TRANSPORT DOMAIN-CONTAINING PROTEIN"/>
    <property type="match status" value="1"/>
</dbReference>
<feature type="compositionally biased region" description="Pro residues" evidence="2">
    <location>
        <begin position="642"/>
        <end position="660"/>
    </location>
</feature>
<feature type="compositionally biased region" description="Pro residues" evidence="2">
    <location>
        <begin position="389"/>
        <end position="405"/>
    </location>
</feature>
<evidence type="ECO:0000313" key="4">
    <source>
        <dbReference type="EMBL" id="KAJ3555716.1"/>
    </source>
</evidence>
<feature type="compositionally biased region" description="Low complexity" evidence="2">
    <location>
        <begin position="589"/>
        <end position="603"/>
    </location>
</feature>
<feature type="compositionally biased region" description="Polar residues" evidence="2">
    <location>
        <begin position="699"/>
        <end position="724"/>
    </location>
</feature>
<feature type="region of interest" description="Disordered" evidence="2">
    <location>
        <begin position="439"/>
        <end position="473"/>
    </location>
</feature>
<feature type="compositionally biased region" description="Polar residues" evidence="2">
    <location>
        <begin position="805"/>
        <end position="816"/>
    </location>
</feature>
<dbReference type="AlphaFoldDB" id="A0A9W8N518"/>
<comment type="caution">
    <text evidence="4">The sequence shown here is derived from an EMBL/GenBank/DDBJ whole genome shotgun (WGS) entry which is preliminary data.</text>
</comment>
<proteinExistence type="predicted"/>
<feature type="compositionally biased region" description="Polar residues" evidence="2">
    <location>
        <begin position="350"/>
        <end position="363"/>
    </location>
</feature>
<sequence length="1163" mass="127252">MSIDSLGVSSQFPETSQPRDSLPPNQYSSPRKLTKRRFSQGTLDSPSTRARTASVSTNASGFNPGLVPGARVTSSTRRDPSPPPLPPPPHLPPIISLPPLDTNPESNLHLGSPRAMSRASPHLNTPNSVFASNAESQDYFWSDLSNPIRSSSPAMRSNTSLLPPAPVMRDRDVAPERRGHSRSRSAAKGGSGDSTRPKDRSNSKPSQKAMLSKALSKANTAVQLDNAQKYGAAREAYLEACELLQQVLTRTNGDDDRKKLDAIRITYTSRIEELDALLPPNPHGDKALPARPDSFDYHGVQMELAGIDNQSDTATITRPRRTESPTPQVSSHAMHRPSESITYRDFSRNADYSQGLRQSSFSRSPMRRNFETSTLTLPRSSDDNFLPAPLSPRRPTSPPRIPSPEPIVRMDFSLNAERLAPGNELRSHRRNLSHESASWLDPIDESGGSTTSSVHSRSSSRIMRKHIRQPSGDTEAEFDAALDAAVEAAYDDGYEPMETSVEMYDEVDNRLATSMRRVELAKERVRQTEREAAIEMAREHERQRQMSISQQSQTYGGGFFDANDSDEEEERMLEEMTREFAMDDFTRQSRYQSSSVPRESSSSGLTSRTWHSSMASNPPTGTTTLSVVSEGTSSGTLLKTSSPPPMPPPTQSLPQPPNNRPPSTTGVRNRRLSGQNTKQLKIETSKLGPPPTMPPPPITSSSAGQSQPTSNYIVQQRQALSANSARVGPSFMRIPSPPLRGVSPADTAGPASPPGGYEDEVRTGSPPSTAPGMRKNFSSSSLKSLKSRQMSLPNIDDADPLPMTPLSQQVSNSSVSRLPMMPALPTPITTTFAEKMTGGVGGLHLFDSDFHSPVAQSPNSTHHHQQNPDIPLPLEPCPSDPMFRPFWLMRALYQTLAHQRGGYISNRLFVPQDAWKVKGVKLRNIEDKISQCDLLTAALLTLARVDSNDADAMLDEMQVFENLLETVQATLTRRLGTEVGTQGMITFRDDKETEPPPVPRNNSISGKGAFSWRRLRSKGSAVNLANTYGVKANTSGNNATSVPGIPERDAMSPGGVTSSLPMVAHPSSRPAKRDVASAKFDGPNANYMASLARLFDAAQTVDQIARQVDDPGLRHADKTQVGLELCTRHAAEFFGFYICRFVLTDLGMLLDKFVKRGSEWVLN</sequence>
<dbReference type="SUPFAM" id="SSF116846">
    <property type="entry name" value="MIT domain"/>
    <property type="match status" value="1"/>
</dbReference>
<feature type="region of interest" description="Disordered" evidence="2">
    <location>
        <begin position="579"/>
        <end position="818"/>
    </location>
</feature>
<feature type="compositionally biased region" description="Pro residues" evidence="2">
    <location>
        <begin position="81"/>
        <end position="96"/>
    </location>
</feature>
<feature type="region of interest" description="Disordered" evidence="2">
    <location>
        <begin position="143"/>
        <end position="214"/>
    </location>
</feature>
<dbReference type="Gene3D" id="1.20.58.80">
    <property type="entry name" value="Phosphotransferase system, lactose/cellobiose-type IIA subunit"/>
    <property type="match status" value="1"/>
</dbReference>
<reference evidence="4" key="1">
    <citation type="submission" date="2022-07" db="EMBL/GenBank/DDBJ databases">
        <title>Genome Sequence of Xylaria arbuscula.</title>
        <authorList>
            <person name="Buettner E."/>
        </authorList>
    </citation>
    <scope>NUCLEOTIDE SEQUENCE</scope>
    <source>
        <strain evidence="4">VT107</strain>
    </source>
</reference>
<feature type="compositionally biased region" description="Pro residues" evidence="2">
    <location>
        <begin position="688"/>
        <end position="698"/>
    </location>
</feature>
<keyword evidence="1" id="KW-0175">Coiled coil</keyword>
<evidence type="ECO:0000313" key="5">
    <source>
        <dbReference type="Proteomes" id="UP001148614"/>
    </source>
</evidence>
<evidence type="ECO:0000256" key="1">
    <source>
        <dbReference type="SAM" id="Coils"/>
    </source>
</evidence>
<evidence type="ECO:0000259" key="3">
    <source>
        <dbReference type="SMART" id="SM00745"/>
    </source>
</evidence>
<dbReference type="Pfam" id="PF04212">
    <property type="entry name" value="MIT"/>
    <property type="match status" value="1"/>
</dbReference>
<feature type="compositionally biased region" description="Polar residues" evidence="2">
    <location>
        <begin position="39"/>
        <end position="61"/>
    </location>
</feature>
<feature type="region of interest" description="Disordered" evidence="2">
    <location>
        <begin position="1"/>
        <end position="130"/>
    </location>
</feature>
<dbReference type="CDD" id="cd02656">
    <property type="entry name" value="MIT"/>
    <property type="match status" value="1"/>
</dbReference>
<dbReference type="InterPro" id="IPR036181">
    <property type="entry name" value="MIT_dom_sf"/>
</dbReference>
<gene>
    <name evidence="4" type="ORF">NPX13_g10299</name>
</gene>
<feature type="compositionally biased region" description="Polar residues" evidence="2">
    <location>
        <begin position="7"/>
        <end position="31"/>
    </location>
</feature>